<dbReference type="GO" id="GO:0016987">
    <property type="term" value="F:sigma factor activity"/>
    <property type="evidence" value="ECO:0007669"/>
    <property type="project" value="UniProtKB-KW"/>
</dbReference>
<organism evidence="8 9">
    <name type="scientific">Candidatus Falkowbacteria bacterium RBG_13_39_14</name>
    <dbReference type="NCBI Taxonomy" id="1797985"/>
    <lineage>
        <taxon>Bacteria</taxon>
        <taxon>Candidatus Falkowiibacteriota</taxon>
    </lineage>
</organism>
<dbReference type="SUPFAM" id="SSF88946">
    <property type="entry name" value="Sigma2 domain of RNA polymerase sigma factors"/>
    <property type="match status" value="1"/>
</dbReference>
<comment type="similarity">
    <text evidence="1">Belongs to the sigma-70 factor family. ECF subfamily.</text>
</comment>
<dbReference type="InterPro" id="IPR013324">
    <property type="entry name" value="RNA_pol_sigma_r3/r4-like"/>
</dbReference>
<evidence type="ECO:0000256" key="4">
    <source>
        <dbReference type="ARBA" id="ARBA00023125"/>
    </source>
</evidence>
<keyword evidence="5" id="KW-0804">Transcription</keyword>
<dbReference type="InterPro" id="IPR014284">
    <property type="entry name" value="RNA_pol_sigma-70_dom"/>
</dbReference>
<proteinExistence type="inferred from homology"/>
<sequence length="211" mass="24403">MQPSFELLKFLIGGICRFVKDLLICGFMSKFKEKILLIKINSKDEETFAEVYDLYMEKIYRFIYFKVSNKEDAEDLAAEVFFKAWQYINAGKIVNSLNAFLYSIARNKVVDYYRKKTRTKQVNLEHSDAERIEDDKADNMAAIIDGEIGFNHLMAFLNKLKAEYREALLLKYVDDLSIAEIADILGKSKGNVRVLIHRALEALREMMGVGN</sequence>
<reference evidence="8 9" key="1">
    <citation type="journal article" date="2016" name="Nat. Commun.">
        <title>Thousands of microbial genomes shed light on interconnected biogeochemical processes in an aquifer system.</title>
        <authorList>
            <person name="Anantharaman K."/>
            <person name="Brown C.T."/>
            <person name="Hug L.A."/>
            <person name="Sharon I."/>
            <person name="Castelle C.J."/>
            <person name="Probst A.J."/>
            <person name="Thomas B.C."/>
            <person name="Singh A."/>
            <person name="Wilkins M.J."/>
            <person name="Karaoz U."/>
            <person name="Brodie E.L."/>
            <person name="Williams K.H."/>
            <person name="Hubbard S.S."/>
            <person name="Banfield J.F."/>
        </authorList>
    </citation>
    <scope>NUCLEOTIDE SEQUENCE [LARGE SCALE GENOMIC DNA]</scope>
</reference>
<dbReference type="AlphaFoldDB" id="A0A1F5S6R0"/>
<evidence type="ECO:0008006" key="10">
    <source>
        <dbReference type="Google" id="ProtNLM"/>
    </source>
</evidence>
<dbReference type="GO" id="GO:0003677">
    <property type="term" value="F:DNA binding"/>
    <property type="evidence" value="ECO:0007669"/>
    <property type="project" value="UniProtKB-KW"/>
</dbReference>
<dbReference type="Gene3D" id="1.10.1740.10">
    <property type="match status" value="1"/>
</dbReference>
<dbReference type="EMBL" id="MFFS01000046">
    <property type="protein sequence ID" value="OGF21961.1"/>
    <property type="molecule type" value="Genomic_DNA"/>
</dbReference>
<dbReference type="NCBIfam" id="TIGR02937">
    <property type="entry name" value="sigma70-ECF"/>
    <property type="match status" value="1"/>
</dbReference>
<dbReference type="InterPro" id="IPR007627">
    <property type="entry name" value="RNA_pol_sigma70_r2"/>
</dbReference>
<keyword evidence="2" id="KW-0805">Transcription regulation</keyword>
<dbReference type="InterPro" id="IPR036388">
    <property type="entry name" value="WH-like_DNA-bd_sf"/>
</dbReference>
<feature type="domain" description="RNA polymerase sigma-70 region 2" evidence="6">
    <location>
        <begin position="52"/>
        <end position="119"/>
    </location>
</feature>
<keyword evidence="4" id="KW-0238">DNA-binding</keyword>
<dbReference type="CDD" id="cd06171">
    <property type="entry name" value="Sigma70_r4"/>
    <property type="match status" value="1"/>
</dbReference>
<comment type="caution">
    <text evidence="8">The sequence shown here is derived from an EMBL/GenBank/DDBJ whole genome shotgun (WGS) entry which is preliminary data.</text>
</comment>
<evidence type="ECO:0000259" key="6">
    <source>
        <dbReference type="Pfam" id="PF04542"/>
    </source>
</evidence>
<keyword evidence="3" id="KW-0731">Sigma factor</keyword>
<name>A0A1F5S6R0_9BACT</name>
<evidence type="ECO:0000256" key="3">
    <source>
        <dbReference type="ARBA" id="ARBA00023082"/>
    </source>
</evidence>
<dbReference type="InterPro" id="IPR039425">
    <property type="entry name" value="RNA_pol_sigma-70-like"/>
</dbReference>
<dbReference type="Pfam" id="PF08281">
    <property type="entry name" value="Sigma70_r4_2"/>
    <property type="match status" value="1"/>
</dbReference>
<protein>
    <recommendedName>
        <fullName evidence="10">RNA polymerase sigma factor</fullName>
    </recommendedName>
</protein>
<dbReference type="Pfam" id="PF04542">
    <property type="entry name" value="Sigma70_r2"/>
    <property type="match status" value="1"/>
</dbReference>
<dbReference type="InterPro" id="IPR013325">
    <property type="entry name" value="RNA_pol_sigma_r2"/>
</dbReference>
<dbReference type="PANTHER" id="PTHR43133:SF8">
    <property type="entry name" value="RNA POLYMERASE SIGMA FACTOR HI_1459-RELATED"/>
    <property type="match status" value="1"/>
</dbReference>
<evidence type="ECO:0000256" key="5">
    <source>
        <dbReference type="ARBA" id="ARBA00023163"/>
    </source>
</evidence>
<dbReference type="InterPro" id="IPR013249">
    <property type="entry name" value="RNA_pol_sigma70_r4_t2"/>
</dbReference>
<dbReference type="Proteomes" id="UP000178323">
    <property type="component" value="Unassembled WGS sequence"/>
</dbReference>
<accession>A0A1F5S6R0</accession>
<dbReference type="Gene3D" id="1.10.10.10">
    <property type="entry name" value="Winged helix-like DNA-binding domain superfamily/Winged helix DNA-binding domain"/>
    <property type="match status" value="1"/>
</dbReference>
<evidence type="ECO:0000313" key="9">
    <source>
        <dbReference type="Proteomes" id="UP000178323"/>
    </source>
</evidence>
<dbReference type="STRING" id="1797985.A2Y83_02730"/>
<dbReference type="GO" id="GO:0006352">
    <property type="term" value="P:DNA-templated transcription initiation"/>
    <property type="evidence" value="ECO:0007669"/>
    <property type="project" value="InterPro"/>
</dbReference>
<gene>
    <name evidence="8" type="ORF">A2Y83_02730</name>
</gene>
<dbReference type="SUPFAM" id="SSF88659">
    <property type="entry name" value="Sigma3 and sigma4 domains of RNA polymerase sigma factors"/>
    <property type="match status" value="1"/>
</dbReference>
<evidence type="ECO:0000256" key="2">
    <source>
        <dbReference type="ARBA" id="ARBA00023015"/>
    </source>
</evidence>
<feature type="domain" description="RNA polymerase sigma factor 70 region 4 type 2" evidence="7">
    <location>
        <begin position="153"/>
        <end position="203"/>
    </location>
</feature>
<evidence type="ECO:0000313" key="8">
    <source>
        <dbReference type="EMBL" id="OGF21961.1"/>
    </source>
</evidence>
<evidence type="ECO:0000256" key="1">
    <source>
        <dbReference type="ARBA" id="ARBA00010641"/>
    </source>
</evidence>
<dbReference type="PANTHER" id="PTHR43133">
    <property type="entry name" value="RNA POLYMERASE ECF-TYPE SIGMA FACTO"/>
    <property type="match status" value="1"/>
</dbReference>
<evidence type="ECO:0000259" key="7">
    <source>
        <dbReference type="Pfam" id="PF08281"/>
    </source>
</evidence>